<sequence>MVENGGKPKYLQLADELRRKIVSGSFPVGATLPSASELTELWDASSVEVRAVDGLVFSPYTAQTNAA</sequence>
<organism evidence="5 6">
    <name type="scientific">Cryptosporangium minutisporangium</name>
    <dbReference type="NCBI Taxonomy" id="113569"/>
    <lineage>
        <taxon>Bacteria</taxon>
        <taxon>Bacillati</taxon>
        <taxon>Actinomycetota</taxon>
        <taxon>Actinomycetes</taxon>
        <taxon>Cryptosporangiales</taxon>
        <taxon>Cryptosporangiaceae</taxon>
        <taxon>Cryptosporangium</taxon>
    </lineage>
</organism>
<gene>
    <name evidence="5" type="ORF">GCM10020369_15030</name>
</gene>
<keyword evidence="3" id="KW-0804">Transcription</keyword>
<name>A0ABP6STH0_9ACTN</name>
<protein>
    <recommendedName>
        <fullName evidence="4">HTH gntR-type domain-containing protein</fullName>
    </recommendedName>
</protein>
<evidence type="ECO:0000256" key="2">
    <source>
        <dbReference type="ARBA" id="ARBA00023125"/>
    </source>
</evidence>
<dbReference type="InterPro" id="IPR036390">
    <property type="entry name" value="WH_DNA-bd_sf"/>
</dbReference>
<dbReference type="Proteomes" id="UP001501676">
    <property type="component" value="Unassembled WGS sequence"/>
</dbReference>
<evidence type="ECO:0000313" key="6">
    <source>
        <dbReference type="Proteomes" id="UP001501676"/>
    </source>
</evidence>
<dbReference type="InterPro" id="IPR000524">
    <property type="entry name" value="Tscrpt_reg_HTH_GntR"/>
</dbReference>
<evidence type="ECO:0000256" key="3">
    <source>
        <dbReference type="ARBA" id="ARBA00023163"/>
    </source>
</evidence>
<comment type="caution">
    <text evidence="5">The sequence shown here is derived from an EMBL/GenBank/DDBJ whole genome shotgun (WGS) entry which is preliminary data.</text>
</comment>
<proteinExistence type="predicted"/>
<dbReference type="InterPro" id="IPR036388">
    <property type="entry name" value="WH-like_DNA-bd_sf"/>
</dbReference>
<evidence type="ECO:0000256" key="1">
    <source>
        <dbReference type="ARBA" id="ARBA00023015"/>
    </source>
</evidence>
<keyword evidence="1" id="KW-0805">Transcription regulation</keyword>
<evidence type="ECO:0000313" key="5">
    <source>
        <dbReference type="EMBL" id="GAA3384618.1"/>
    </source>
</evidence>
<dbReference type="SUPFAM" id="SSF46785">
    <property type="entry name" value="Winged helix' DNA-binding domain"/>
    <property type="match status" value="1"/>
</dbReference>
<reference evidence="6" key="1">
    <citation type="journal article" date="2019" name="Int. J. Syst. Evol. Microbiol.">
        <title>The Global Catalogue of Microorganisms (GCM) 10K type strain sequencing project: providing services to taxonomists for standard genome sequencing and annotation.</title>
        <authorList>
            <consortium name="The Broad Institute Genomics Platform"/>
            <consortium name="The Broad Institute Genome Sequencing Center for Infectious Disease"/>
            <person name="Wu L."/>
            <person name="Ma J."/>
        </authorList>
    </citation>
    <scope>NUCLEOTIDE SEQUENCE [LARGE SCALE GENOMIC DNA]</scope>
    <source>
        <strain evidence="6">JCM 9458</strain>
    </source>
</reference>
<evidence type="ECO:0000259" key="4">
    <source>
        <dbReference type="Pfam" id="PF00392"/>
    </source>
</evidence>
<dbReference type="RefSeq" id="WP_345727261.1">
    <property type="nucleotide sequence ID" value="NZ_BAAAYN010000008.1"/>
</dbReference>
<dbReference type="Gene3D" id="1.10.10.10">
    <property type="entry name" value="Winged helix-like DNA-binding domain superfamily/Winged helix DNA-binding domain"/>
    <property type="match status" value="1"/>
</dbReference>
<keyword evidence="6" id="KW-1185">Reference proteome</keyword>
<feature type="domain" description="HTH gntR-type" evidence="4">
    <location>
        <begin position="10"/>
        <end position="50"/>
    </location>
</feature>
<dbReference type="EMBL" id="BAAAYN010000008">
    <property type="protein sequence ID" value="GAA3384618.1"/>
    <property type="molecule type" value="Genomic_DNA"/>
</dbReference>
<accession>A0ABP6STH0</accession>
<dbReference type="Pfam" id="PF00392">
    <property type="entry name" value="GntR"/>
    <property type="match status" value="1"/>
</dbReference>
<keyword evidence="2" id="KW-0238">DNA-binding</keyword>